<accession>A0ABN1E7K7</accession>
<name>A0ABN1E7K7_9ACTN</name>
<feature type="transmembrane region" description="Helical" evidence="7">
    <location>
        <begin position="20"/>
        <end position="38"/>
    </location>
</feature>
<gene>
    <name evidence="9" type="ORF">GCM10009546_23050</name>
</gene>
<feature type="transmembrane region" description="Helical" evidence="7">
    <location>
        <begin position="96"/>
        <end position="117"/>
    </location>
</feature>
<dbReference type="InterPro" id="IPR006311">
    <property type="entry name" value="TAT_signal"/>
</dbReference>
<dbReference type="PANTHER" id="PTHR24421">
    <property type="entry name" value="NITRATE/NITRITE SENSOR PROTEIN NARX-RELATED"/>
    <property type="match status" value="1"/>
</dbReference>
<dbReference type="InterPro" id="IPR050482">
    <property type="entry name" value="Sensor_HK_TwoCompSys"/>
</dbReference>
<feature type="transmembrane region" description="Helical" evidence="7">
    <location>
        <begin position="71"/>
        <end position="90"/>
    </location>
</feature>
<evidence type="ECO:0000256" key="5">
    <source>
        <dbReference type="ARBA" id="ARBA00023012"/>
    </source>
</evidence>
<evidence type="ECO:0000259" key="8">
    <source>
        <dbReference type="SMART" id="SM00387"/>
    </source>
</evidence>
<dbReference type="Gene3D" id="3.30.565.10">
    <property type="entry name" value="Histidine kinase-like ATPase, C-terminal domain"/>
    <property type="match status" value="1"/>
</dbReference>
<proteinExistence type="predicted"/>
<feature type="transmembrane region" description="Helical" evidence="7">
    <location>
        <begin position="44"/>
        <end position="64"/>
    </location>
</feature>
<feature type="transmembrane region" description="Helical" evidence="7">
    <location>
        <begin position="129"/>
        <end position="150"/>
    </location>
</feature>
<keyword evidence="3" id="KW-0808">Transferase</keyword>
<keyword evidence="6" id="KW-0175">Coiled coil</keyword>
<evidence type="ECO:0000256" key="3">
    <source>
        <dbReference type="ARBA" id="ARBA00022679"/>
    </source>
</evidence>
<dbReference type="InterPro" id="IPR036890">
    <property type="entry name" value="HATPase_C_sf"/>
</dbReference>
<reference evidence="9 10" key="1">
    <citation type="journal article" date="2019" name="Int. J. Syst. Evol. Microbiol.">
        <title>The Global Catalogue of Microorganisms (GCM) 10K type strain sequencing project: providing services to taxonomists for standard genome sequencing and annotation.</title>
        <authorList>
            <consortium name="The Broad Institute Genomics Platform"/>
            <consortium name="The Broad Institute Genome Sequencing Center for Infectious Disease"/>
            <person name="Wu L."/>
            <person name="Ma J."/>
        </authorList>
    </citation>
    <scope>NUCLEOTIDE SEQUENCE [LARGE SCALE GENOMIC DNA]</scope>
    <source>
        <strain evidence="9 10">JCM 10667</strain>
    </source>
</reference>
<protein>
    <recommendedName>
        <fullName evidence="2">histidine kinase</fullName>
        <ecNumber evidence="2">2.7.13.3</ecNumber>
    </recommendedName>
</protein>
<keyword evidence="7" id="KW-0812">Transmembrane</keyword>
<feature type="coiled-coil region" evidence="6">
    <location>
        <begin position="371"/>
        <end position="428"/>
    </location>
</feature>
<evidence type="ECO:0000256" key="4">
    <source>
        <dbReference type="ARBA" id="ARBA00022777"/>
    </source>
</evidence>
<feature type="transmembrane region" description="Helical" evidence="7">
    <location>
        <begin position="170"/>
        <end position="196"/>
    </location>
</feature>
<dbReference type="SMART" id="SM00387">
    <property type="entry name" value="HATPase_c"/>
    <property type="match status" value="1"/>
</dbReference>
<evidence type="ECO:0000313" key="9">
    <source>
        <dbReference type="EMBL" id="GAA0560293.1"/>
    </source>
</evidence>
<evidence type="ECO:0000313" key="10">
    <source>
        <dbReference type="Proteomes" id="UP001501427"/>
    </source>
</evidence>
<dbReference type="PANTHER" id="PTHR24421:SF10">
    <property type="entry name" value="NITRATE_NITRITE SENSOR PROTEIN NARQ"/>
    <property type="match status" value="1"/>
</dbReference>
<dbReference type="EMBL" id="BAAAHD010000021">
    <property type="protein sequence ID" value="GAA0560293.1"/>
    <property type="molecule type" value="Genomic_DNA"/>
</dbReference>
<organism evidence="9 10">
    <name type="scientific">Actinomadura livida</name>
    <dbReference type="NCBI Taxonomy" id="79909"/>
    <lineage>
        <taxon>Bacteria</taxon>
        <taxon>Bacillati</taxon>
        <taxon>Actinomycetota</taxon>
        <taxon>Actinomycetes</taxon>
        <taxon>Streptosporangiales</taxon>
        <taxon>Thermomonosporaceae</taxon>
        <taxon>Actinomadura</taxon>
    </lineage>
</organism>
<dbReference type="Proteomes" id="UP001501427">
    <property type="component" value="Unassembled WGS sequence"/>
</dbReference>
<evidence type="ECO:0000256" key="7">
    <source>
        <dbReference type="SAM" id="Phobius"/>
    </source>
</evidence>
<feature type="domain" description="Histidine kinase/HSP90-like ATPase" evidence="8">
    <location>
        <begin position="496"/>
        <end position="586"/>
    </location>
</feature>
<comment type="catalytic activity">
    <reaction evidence="1">
        <text>ATP + protein L-histidine = ADP + protein N-phospho-L-histidine.</text>
        <dbReference type="EC" id="2.7.13.3"/>
    </reaction>
</comment>
<comment type="caution">
    <text evidence="9">The sequence shown here is derived from an EMBL/GenBank/DDBJ whole genome shotgun (WGS) entry which is preliminary data.</text>
</comment>
<dbReference type="InterPro" id="IPR003594">
    <property type="entry name" value="HATPase_dom"/>
</dbReference>
<dbReference type="EC" id="2.7.13.3" evidence="2"/>
<feature type="transmembrane region" description="Helical" evidence="7">
    <location>
        <begin position="208"/>
        <end position="231"/>
    </location>
</feature>
<dbReference type="CDD" id="cd16917">
    <property type="entry name" value="HATPase_UhpB-NarQ-NarX-like"/>
    <property type="match status" value="1"/>
</dbReference>
<evidence type="ECO:0000256" key="6">
    <source>
        <dbReference type="SAM" id="Coils"/>
    </source>
</evidence>
<keyword evidence="10" id="KW-1185">Reference proteome</keyword>
<sequence length="591" mass="61228">MRPVPWRPPLWLGARVRRALLAGAAEAAGALACGWRYWRGAPAAAVVTLACCGGFAIAGGLLAAGRLGRRTGAAFVAAAAAWAVTWSAAWDAGVGPVVSVFAQSVFFTAIGIGVLMYPGGRLEGFAARAWTGSAVVVMVGGQALLCAFSHPEWNGFAAAVAWPSVAPDFAAFQAVQRGLTAVSAGLAGGLVVILVARLPRIGPLDRALTVPVAVTVTVGVSGALAVQGTLIDHGVALEDVMGVYLVQGVFATTVPLAFLGTALRSRLAELTVAERMQRLTDPVSVENVRDALRSVLRDGTLELWLWAGGGYVDVTGRRVDTSPGEAPGRWRHEVRTSGGRPLAVVDVDVALRDHEPLVEAALTAGGRALETARLEAEAQATLEQAREAGERLVRVQAAERERLAADLQRSAQQRLRALEGLLAELESAAGDPQAREQARICRRELAEAVAELDDLARGVHPAILADAGLAPAMELVAARAPVPVSLDIPAGRFPREIESTLYFALCEALTNAVKHAGAGSIELSVRPGPDRIAAEVRDDGAGGAVPSPRGGLAGLTDRVRALRGDVTVHSPPGEGTTLTIILPAPVPGGDG</sequence>
<dbReference type="SUPFAM" id="SSF55874">
    <property type="entry name" value="ATPase domain of HSP90 chaperone/DNA topoisomerase II/histidine kinase"/>
    <property type="match status" value="1"/>
</dbReference>
<keyword evidence="4" id="KW-0418">Kinase</keyword>
<keyword evidence="5" id="KW-0902">Two-component regulatory system</keyword>
<dbReference type="Pfam" id="PF02518">
    <property type="entry name" value="HATPase_c"/>
    <property type="match status" value="1"/>
</dbReference>
<keyword evidence="7" id="KW-0472">Membrane</keyword>
<feature type="transmembrane region" description="Helical" evidence="7">
    <location>
        <begin position="243"/>
        <end position="263"/>
    </location>
</feature>
<evidence type="ECO:0000256" key="1">
    <source>
        <dbReference type="ARBA" id="ARBA00000085"/>
    </source>
</evidence>
<evidence type="ECO:0000256" key="2">
    <source>
        <dbReference type="ARBA" id="ARBA00012438"/>
    </source>
</evidence>
<dbReference type="PROSITE" id="PS51318">
    <property type="entry name" value="TAT"/>
    <property type="match status" value="1"/>
</dbReference>
<dbReference type="RefSeq" id="WP_344206877.1">
    <property type="nucleotide sequence ID" value="NZ_BAAAHD010000021.1"/>
</dbReference>
<keyword evidence="7" id="KW-1133">Transmembrane helix</keyword>